<organism evidence="1 2">
    <name type="scientific">Macrococcus epidermidis</name>
    <dbReference type="NCBI Taxonomy" id="1902580"/>
    <lineage>
        <taxon>Bacteria</taxon>
        <taxon>Bacillati</taxon>
        <taxon>Bacillota</taxon>
        <taxon>Bacilli</taxon>
        <taxon>Bacillales</taxon>
        <taxon>Staphylococcaceae</taxon>
        <taxon>Macrococcus</taxon>
    </lineage>
</organism>
<accession>A0A327ZTA1</accession>
<sequence>MRTIELYLKLKSLQQSLPEIYEDDYKQSIARAIIFTNGSIDEVEFLTSADKMDIISVYQQLKNEQFDFNVSNEQKAMHYVNNLHGDTKTKSRSFKRTEMINFVKEKLIKSHPNIEFIHLKYNVLTCKLNNQTYTVYVSTSRDYEFLNTTEEINTKRVSAWHKGNDEIFSSYDYYAMLVTIDSKSEYVTEQSNGIEGIFMNQKELNKWLNEKEKNQSGMINCYVHYHQPKSNREIIEVIDARERPQLNLRHLLDNTFKL</sequence>
<evidence type="ECO:0000313" key="2">
    <source>
        <dbReference type="Proteomes" id="UP000249808"/>
    </source>
</evidence>
<dbReference type="RefSeq" id="WP_111716131.1">
    <property type="nucleotide sequence ID" value="NZ_JBHSSR010000013.1"/>
</dbReference>
<dbReference type="EMBL" id="PZJH01000003">
    <property type="protein sequence ID" value="RAK44724.1"/>
    <property type="molecule type" value="Genomic_DNA"/>
</dbReference>
<dbReference type="AlphaFoldDB" id="A0A327ZTA1"/>
<evidence type="ECO:0000313" key="1">
    <source>
        <dbReference type="EMBL" id="RAK44724.1"/>
    </source>
</evidence>
<gene>
    <name evidence="1" type="ORF">BHU61_08405</name>
</gene>
<dbReference type="Proteomes" id="UP000249808">
    <property type="component" value="Unassembled WGS sequence"/>
</dbReference>
<comment type="caution">
    <text evidence="1">The sequence shown here is derived from an EMBL/GenBank/DDBJ whole genome shotgun (WGS) entry which is preliminary data.</text>
</comment>
<reference evidence="1 2" key="1">
    <citation type="journal article" date="2018" name="Front. Microbiol.">
        <title>Description and Comparative Genomics of Macrococcus caseolyticus subsp. hominis subsp. nov., Macrococcus goetzii sp. nov., Macrococcus epidermidis sp. nov., and Macrococcus bohemicus sp. nov., Novel Macrococci From Human Clinical Material With Virulence Potential and Suspected Uptake of Foreign DNA by Natural Transformation.</title>
        <authorList>
            <person name="Maslanova I."/>
            <person name="Wertheimer Z."/>
            <person name="Sedlacek I."/>
            <person name="Svec P."/>
            <person name="Indrakova A."/>
            <person name="Kovarovic V."/>
            <person name="Schumann P."/>
            <person name="Sproer C."/>
            <person name="Kralova S."/>
            <person name="Sedo O."/>
            <person name="Kristofova L."/>
            <person name="Vrbovska V."/>
            <person name="Fuzik T."/>
            <person name="Petras P."/>
            <person name="Zdrahal Z."/>
            <person name="Ruzickova V."/>
            <person name="Doskar J."/>
            <person name="Pantucek R."/>
        </authorList>
    </citation>
    <scope>NUCLEOTIDE SEQUENCE [LARGE SCALE GENOMIC DNA]</scope>
    <source>
        <strain evidence="1 2">01/688</strain>
    </source>
</reference>
<proteinExistence type="predicted"/>
<keyword evidence="2" id="KW-1185">Reference proteome</keyword>
<protein>
    <submittedName>
        <fullName evidence="1">Uncharacterized protein</fullName>
    </submittedName>
</protein>
<name>A0A327ZTA1_9STAP</name>